<dbReference type="InterPro" id="IPR050624">
    <property type="entry name" value="HTH-type_Tx_Regulator"/>
</dbReference>
<dbReference type="AlphaFoldDB" id="A0A4Z0M1H1"/>
<gene>
    <name evidence="4" type="ORF">E4634_10065</name>
</gene>
<dbReference type="InterPro" id="IPR009057">
    <property type="entry name" value="Homeodomain-like_sf"/>
</dbReference>
<protein>
    <submittedName>
        <fullName evidence="4">TetR/AcrR family transcriptional regulator</fullName>
    </submittedName>
</protein>
<sequence>MARKKLLQPHYATATDPRILHTRQALRQALLDLVGDKPLEQISIREIAATAGIGYNTFFRHYQDRDALVRAVISEELQQLIELCVTTLDASDSARASLALCEFVASHDALWSTLLTGGASNLLREEFMRLLREQTAARIAANATSPAEVGVRLVAAGTLEILGWWLEQPRRMPAAEVAKIYEQLVVAPVIDAYME</sequence>
<dbReference type="GO" id="GO:0003677">
    <property type="term" value="F:DNA binding"/>
    <property type="evidence" value="ECO:0007669"/>
    <property type="project" value="UniProtKB-UniRule"/>
</dbReference>
<comment type="caution">
    <text evidence="4">The sequence shown here is derived from an EMBL/GenBank/DDBJ whole genome shotgun (WGS) entry which is preliminary data.</text>
</comment>
<accession>A0A4Z0M1H1</accession>
<dbReference type="Gene3D" id="1.10.357.10">
    <property type="entry name" value="Tetracycline Repressor, domain 2"/>
    <property type="match status" value="1"/>
</dbReference>
<keyword evidence="1 2" id="KW-0238">DNA-binding</keyword>
<evidence type="ECO:0000313" key="5">
    <source>
        <dbReference type="Proteomes" id="UP000298050"/>
    </source>
</evidence>
<feature type="DNA-binding region" description="H-T-H motif" evidence="2">
    <location>
        <begin position="43"/>
        <end position="62"/>
    </location>
</feature>
<feature type="domain" description="HTH tetR-type" evidence="3">
    <location>
        <begin position="20"/>
        <end position="80"/>
    </location>
</feature>
<organism evidence="4 5">
    <name type="scientific">Mangrovimicrobium sediminis</name>
    <dbReference type="NCBI Taxonomy" id="2562682"/>
    <lineage>
        <taxon>Bacteria</taxon>
        <taxon>Pseudomonadati</taxon>
        <taxon>Pseudomonadota</taxon>
        <taxon>Gammaproteobacteria</taxon>
        <taxon>Cellvibrionales</taxon>
        <taxon>Halieaceae</taxon>
        <taxon>Mangrovimicrobium</taxon>
    </lineage>
</organism>
<dbReference type="EMBL" id="SRLE01000007">
    <property type="protein sequence ID" value="TGD73369.1"/>
    <property type="molecule type" value="Genomic_DNA"/>
</dbReference>
<reference evidence="4 5" key="1">
    <citation type="submission" date="2019-04" db="EMBL/GenBank/DDBJ databases">
        <title>Taxonomy of novel Haliea sp. from mangrove soil of West Coast of India.</title>
        <authorList>
            <person name="Verma A."/>
            <person name="Kumar P."/>
            <person name="Krishnamurthi S."/>
        </authorList>
    </citation>
    <scope>NUCLEOTIDE SEQUENCE [LARGE SCALE GENOMIC DNA]</scope>
    <source>
        <strain evidence="4 5">SAOS-164</strain>
    </source>
</reference>
<dbReference type="Proteomes" id="UP000298050">
    <property type="component" value="Unassembled WGS sequence"/>
</dbReference>
<dbReference type="PANTHER" id="PTHR43479">
    <property type="entry name" value="ACREF/ENVCD OPERON REPRESSOR-RELATED"/>
    <property type="match status" value="1"/>
</dbReference>
<dbReference type="PANTHER" id="PTHR43479:SF7">
    <property type="entry name" value="TETR-FAMILY TRANSCRIPTIONAL REGULATOR"/>
    <property type="match status" value="1"/>
</dbReference>
<dbReference type="OrthoDB" id="5705802at2"/>
<dbReference type="SUPFAM" id="SSF46689">
    <property type="entry name" value="Homeodomain-like"/>
    <property type="match status" value="1"/>
</dbReference>
<name>A0A4Z0M1H1_9GAMM</name>
<evidence type="ECO:0000313" key="4">
    <source>
        <dbReference type="EMBL" id="TGD73369.1"/>
    </source>
</evidence>
<keyword evidence="5" id="KW-1185">Reference proteome</keyword>
<dbReference type="RefSeq" id="WP_135443469.1">
    <property type="nucleotide sequence ID" value="NZ_SRLE01000007.1"/>
</dbReference>
<proteinExistence type="predicted"/>
<dbReference type="PROSITE" id="PS50977">
    <property type="entry name" value="HTH_TETR_2"/>
    <property type="match status" value="1"/>
</dbReference>
<evidence type="ECO:0000259" key="3">
    <source>
        <dbReference type="PROSITE" id="PS50977"/>
    </source>
</evidence>
<evidence type="ECO:0000256" key="1">
    <source>
        <dbReference type="ARBA" id="ARBA00023125"/>
    </source>
</evidence>
<dbReference type="Pfam" id="PF00440">
    <property type="entry name" value="TetR_N"/>
    <property type="match status" value="1"/>
</dbReference>
<dbReference type="InterPro" id="IPR001647">
    <property type="entry name" value="HTH_TetR"/>
</dbReference>
<evidence type="ECO:0000256" key="2">
    <source>
        <dbReference type="PROSITE-ProRule" id="PRU00335"/>
    </source>
</evidence>